<comment type="cofactor">
    <cofactor evidence="1">
        <name>FMN</name>
        <dbReference type="ChEBI" id="CHEBI:58210"/>
    </cofactor>
</comment>
<proteinExistence type="predicted"/>
<dbReference type="Pfam" id="PF01613">
    <property type="entry name" value="Flavin_Reduct"/>
    <property type="match status" value="1"/>
</dbReference>
<dbReference type="Proteomes" id="UP000001431">
    <property type="component" value="Chromosome"/>
</dbReference>
<dbReference type="RefSeq" id="WP_011849909.1">
    <property type="nucleotide sequence ID" value="NC_009073.1"/>
</dbReference>
<reference evidence="3" key="1">
    <citation type="submission" date="2007-02" db="EMBL/GenBank/DDBJ databases">
        <title>Complete sequence of Pyrobaculum calidifontis JCM 11548.</title>
        <authorList>
            <consortium name="US DOE Joint Genome Institute"/>
            <person name="Copeland A."/>
            <person name="Lucas S."/>
            <person name="Lapidus A."/>
            <person name="Barry K."/>
            <person name="Glavina del Rio T."/>
            <person name="Dalin E."/>
            <person name="Tice H."/>
            <person name="Pitluck S."/>
            <person name="Chain P."/>
            <person name="Malfatti S."/>
            <person name="Shin M."/>
            <person name="Vergez L."/>
            <person name="Schmutz J."/>
            <person name="Larimer F."/>
            <person name="Land M."/>
            <person name="Hauser L."/>
            <person name="Kyrpides N."/>
            <person name="Mikhailova N."/>
            <person name="Cozen A.E."/>
            <person name="Fitz-Gibbon S.T."/>
            <person name="House C.H."/>
            <person name="Saltikov C."/>
            <person name="Lowe T.M."/>
            <person name="Richardson P."/>
        </authorList>
    </citation>
    <scope>NUCLEOTIDE SEQUENCE [LARGE SCALE GENOMIC DNA]</scope>
    <source>
        <strain evidence="3">JCM 11548</strain>
    </source>
</reference>
<dbReference type="EMBL" id="CP000561">
    <property type="protein sequence ID" value="ABO08651.1"/>
    <property type="molecule type" value="Genomic_DNA"/>
</dbReference>
<dbReference type="eggNOG" id="arCOG02016">
    <property type="taxonomic scope" value="Archaea"/>
</dbReference>
<dbReference type="PANTHER" id="PTHR43241">
    <property type="entry name" value="FLAVIN REDUCTASE DOMAIN PROTEIN"/>
    <property type="match status" value="1"/>
</dbReference>
<dbReference type="SMART" id="SM00903">
    <property type="entry name" value="Flavin_Reduct"/>
    <property type="match status" value="1"/>
</dbReference>
<evidence type="ECO:0000313" key="3">
    <source>
        <dbReference type="EMBL" id="ABO08651.1"/>
    </source>
</evidence>
<dbReference type="HOGENOM" id="CLU_1088274_0_0_2"/>
<organism evidence="3 4">
    <name type="scientific">Pyrobaculum calidifontis (strain DSM 21063 / JCM 11548 / VA1)</name>
    <dbReference type="NCBI Taxonomy" id="410359"/>
    <lineage>
        <taxon>Archaea</taxon>
        <taxon>Thermoproteota</taxon>
        <taxon>Thermoprotei</taxon>
        <taxon>Thermoproteales</taxon>
        <taxon>Thermoproteaceae</taxon>
        <taxon>Pyrobaculum</taxon>
    </lineage>
</organism>
<dbReference type="InterPro" id="IPR053310">
    <property type="entry name" value="Flavoredoxin-like"/>
</dbReference>
<evidence type="ECO:0000259" key="2">
    <source>
        <dbReference type="SMART" id="SM00903"/>
    </source>
</evidence>
<dbReference type="OrthoDB" id="8522at2157"/>
<evidence type="ECO:0000256" key="1">
    <source>
        <dbReference type="ARBA" id="ARBA00001917"/>
    </source>
</evidence>
<name>A3MVI4_PYRCJ</name>
<dbReference type="SUPFAM" id="SSF50475">
    <property type="entry name" value="FMN-binding split barrel"/>
    <property type="match status" value="1"/>
</dbReference>
<dbReference type="GeneID" id="4910029"/>
<dbReference type="PANTHER" id="PTHR43241:SF1">
    <property type="entry name" value="FLAVIN REDUCTASE LIKE DOMAIN-CONTAINING PROTEIN"/>
    <property type="match status" value="1"/>
</dbReference>
<dbReference type="GO" id="GO:0010181">
    <property type="term" value="F:FMN binding"/>
    <property type="evidence" value="ECO:0007669"/>
    <property type="project" value="InterPro"/>
</dbReference>
<dbReference type="KEGG" id="pcl:Pcal_1226"/>
<evidence type="ECO:0000313" key="4">
    <source>
        <dbReference type="Proteomes" id="UP000001431"/>
    </source>
</evidence>
<protein>
    <submittedName>
        <fullName evidence="3">Flavin reductase domain protein, FMN-binding protein</fullName>
    </submittedName>
</protein>
<keyword evidence="4" id="KW-1185">Reference proteome</keyword>
<accession>A3MVI4</accession>
<dbReference type="STRING" id="410359.Pcal_1226"/>
<feature type="domain" description="Flavin reductase like" evidence="2">
    <location>
        <begin position="15"/>
        <end position="161"/>
    </location>
</feature>
<dbReference type="InterPro" id="IPR002563">
    <property type="entry name" value="Flavin_Rdtase-like_dom"/>
</dbReference>
<dbReference type="AlphaFoldDB" id="A3MVI4"/>
<sequence length="248" mass="27283">MSGVLREVEAELFHYLLYPATVPIIAAKAGEEAGAMPAVWTTSISMSPPLLITAIAPERRTYRLVRESGYFTVNLLDFSRADALAFVGDVSGRVVRDKLERAGLTLVPAWKIPSVAVGEAVAVIECELKQVVDVGGDHDIFVGRVVAAYASEDFTEGGWRLEKYKPILYVGRSRRPGPVKRRFATVGPLVEFEYARGMTDAVEKRRHMQSAAEEAVAEFAKRLDLDVGDAAYLLLDALKNLLSKKWKG</sequence>
<gene>
    <name evidence="3" type="ordered locus">Pcal_1226</name>
</gene>
<dbReference type="Gene3D" id="2.30.110.10">
    <property type="entry name" value="Electron Transport, Fmn-binding Protein, Chain A"/>
    <property type="match status" value="1"/>
</dbReference>
<dbReference type="InterPro" id="IPR012349">
    <property type="entry name" value="Split_barrel_FMN-bd"/>
</dbReference>